<accession>A0A7R9L2I2</accession>
<keyword evidence="2" id="KW-0812">Transmembrane</keyword>
<name>A0A7R9L2I2_9ACAR</name>
<feature type="region of interest" description="Disordered" evidence="1">
    <location>
        <begin position="81"/>
        <end position="119"/>
    </location>
</feature>
<dbReference type="Proteomes" id="UP000759131">
    <property type="component" value="Unassembled WGS sequence"/>
</dbReference>
<feature type="transmembrane region" description="Helical" evidence="2">
    <location>
        <begin position="431"/>
        <end position="447"/>
    </location>
</feature>
<dbReference type="OrthoDB" id="406838at2759"/>
<evidence type="ECO:0000256" key="2">
    <source>
        <dbReference type="SAM" id="Phobius"/>
    </source>
</evidence>
<dbReference type="SUPFAM" id="SSF50923">
    <property type="entry name" value="Hemopexin-like domain"/>
    <property type="match status" value="2"/>
</dbReference>
<keyword evidence="4" id="KW-1185">Reference proteome</keyword>
<keyword evidence="2" id="KW-1133">Transmembrane helix</keyword>
<feature type="compositionally biased region" description="Low complexity" evidence="1">
    <location>
        <begin position="94"/>
        <end position="117"/>
    </location>
</feature>
<evidence type="ECO:0000313" key="4">
    <source>
        <dbReference type="Proteomes" id="UP000759131"/>
    </source>
</evidence>
<evidence type="ECO:0000313" key="3">
    <source>
        <dbReference type="EMBL" id="CAD7632752.1"/>
    </source>
</evidence>
<feature type="non-terminal residue" evidence="3">
    <location>
        <position position="448"/>
    </location>
</feature>
<sequence>DKFTTFSDNKNESKQWTQLSTLFPNSEYPLDAIHCNRNFSSCELYKGDKRKLYSKDLSDKFVFKDETPLNSVGIPDNLDTKLTIPAPTTPIPTTPVTTESPDTTQFTSPSQTSPTPTKDYKNYIIIDPEEEKALRKEMIRSKLDALKAKQSKCLQKSSPDSMALLPNQTVLSFQDPYLFAIAYNATTDRIALHMNATQQMDSLKISKYFDLGKTHLGSLFATSMVDNVMEMSNSEWFGCPSSLCLSASIDAMIPRSEQFFYIFKGNYYWELNLNYKSMLEVKSAIQLIPDLRNIDTDDKIMLYSKDSNNKFVFKSESSLKSLGLPDGLDAVFTDENGDKIYIKNNYLIWKEYAIFRQKLIQKLLKCPQYFYQTLLHNELNSWQKFREDIKTYDVINFKEDPIPDPKHIPTTVTTVSTTTVSTLKPTSPPNLMIFYGLIGVFVIIVFNK</sequence>
<dbReference type="AlphaFoldDB" id="A0A7R9L2I2"/>
<dbReference type="Gene3D" id="2.110.10.10">
    <property type="entry name" value="Hemopexin-like domain"/>
    <property type="match status" value="1"/>
</dbReference>
<protein>
    <submittedName>
        <fullName evidence="3">Uncharacterized protein</fullName>
    </submittedName>
</protein>
<proteinExistence type="predicted"/>
<evidence type="ECO:0000256" key="1">
    <source>
        <dbReference type="SAM" id="MobiDB-lite"/>
    </source>
</evidence>
<organism evidence="3">
    <name type="scientific">Medioppia subpectinata</name>
    <dbReference type="NCBI Taxonomy" id="1979941"/>
    <lineage>
        <taxon>Eukaryota</taxon>
        <taxon>Metazoa</taxon>
        <taxon>Ecdysozoa</taxon>
        <taxon>Arthropoda</taxon>
        <taxon>Chelicerata</taxon>
        <taxon>Arachnida</taxon>
        <taxon>Acari</taxon>
        <taxon>Acariformes</taxon>
        <taxon>Sarcoptiformes</taxon>
        <taxon>Oribatida</taxon>
        <taxon>Brachypylina</taxon>
        <taxon>Oppioidea</taxon>
        <taxon>Oppiidae</taxon>
        <taxon>Medioppia</taxon>
    </lineage>
</organism>
<dbReference type="InterPro" id="IPR036375">
    <property type="entry name" value="Hemopexin-like_dom_sf"/>
</dbReference>
<dbReference type="EMBL" id="OC866077">
    <property type="protein sequence ID" value="CAD7632752.1"/>
    <property type="molecule type" value="Genomic_DNA"/>
</dbReference>
<feature type="non-terminal residue" evidence="3">
    <location>
        <position position="1"/>
    </location>
</feature>
<reference evidence="3" key="1">
    <citation type="submission" date="2020-11" db="EMBL/GenBank/DDBJ databases">
        <authorList>
            <person name="Tran Van P."/>
        </authorList>
    </citation>
    <scope>NUCLEOTIDE SEQUENCE</scope>
</reference>
<gene>
    <name evidence="3" type="ORF">OSB1V03_LOCUS13154</name>
</gene>
<keyword evidence="2" id="KW-0472">Membrane</keyword>
<dbReference type="EMBL" id="CAJPIZ010011502">
    <property type="protein sequence ID" value="CAG2113182.1"/>
    <property type="molecule type" value="Genomic_DNA"/>
</dbReference>